<protein>
    <recommendedName>
        <fullName evidence="6">Transmembrane protein</fullName>
    </recommendedName>
</protein>
<feature type="transmembrane region" description="Helical" evidence="2">
    <location>
        <begin position="54"/>
        <end position="73"/>
    </location>
</feature>
<keyword evidence="2" id="KW-0812">Transmembrane</keyword>
<feature type="compositionally biased region" description="Basic and acidic residues" evidence="1">
    <location>
        <begin position="317"/>
        <end position="327"/>
    </location>
</feature>
<organism evidence="3 5">
    <name type="scientific">Rhizoctonia solani</name>
    <dbReference type="NCBI Taxonomy" id="456999"/>
    <lineage>
        <taxon>Eukaryota</taxon>
        <taxon>Fungi</taxon>
        <taxon>Dikarya</taxon>
        <taxon>Basidiomycota</taxon>
        <taxon>Agaricomycotina</taxon>
        <taxon>Agaricomycetes</taxon>
        <taxon>Cantharellales</taxon>
        <taxon>Ceratobasidiaceae</taxon>
        <taxon>Rhizoctonia</taxon>
    </lineage>
</organism>
<dbReference type="Proteomes" id="UP000663861">
    <property type="component" value="Unassembled WGS sequence"/>
</dbReference>
<reference evidence="3" key="1">
    <citation type="submission" date="2021-01" db="EMBL/GenBank/DDBJ databases">
        <authorList>
            <person name="Kaushik A."/>
        </authorList>
    </citation>
    <scope>NUCLEOTIDE SEQUENCE</scope>
    <source>
        <strain evidence="3">AG4-R118</strain>
        <strain evidence="4">AG4-RS23</strain>
    </source>
</reference>
<dbReference type="AlphaFoldDB" id="A0A8H3B7Z1"/>
<dbReference type="EMBL" id="CAJMWX010001038">
    <property type="protein sequence ID" value="CAE6449931.1"/>
    <property type="molecule type" value="Genomic_DNA"/>
</dbReference>
<accession>A0A8H3B7Z1</accession>
<dbReference type="EMBL" id="CAJMWY010001479">
    <property type="protein sequence ID" value="CAE6468512.1"/>
    <property type="molecule type" value="Genomic_DNA"/>
</dbReference>
<feature type="transmembrane region" description="Helical" evidence="2">
    <location>
        <begin position="204"/>
        <end position="224"/>
    </location>
</feature>
<evidence type="ECO:0000256" key="2">
    <source>
        <dbReference type="SAM" id="Phobius"/>
    </source>
</evidence>
<feature type="transmembrane region" description="Helical" evidence="2">
    <location>
        <begin position="118"/>
        <end position="144"/>
    </location>
</feature>
<feature type="transmembrane region" description="Helical" evidence="2">
    <location>
        <begin position="85"/>
        <end position="106"/>
    </location>
</feature>
<sequence length="340" mass="38212">MLDWTDPEIVTKQAAAFAQLLLVLLGLYTWEVFNTLEFDYNIIVNWREIKWPMAVYFVCRYSIWIGVIMLIVANNLTYQVNCQAFYTIIQLFGNIAIGTASALLMLRGIAIWSRNRYVLFGFLIVALGHWSILFLGVISVRSVWNTQASVCVVTGTTTTLLRLIYGYTMAFDLSVLVVSTAGLLRSGGWQGSDLWKLLFRDGIVYFLVAFVGNAVAAVFTILHLNAAMDIMFTVPAAVFSTIVACRAVRRLSEWAHQDVYIHSRSRSIQKGAGANANKKEAQRPGIQITMETYTAEREDEFYHVETPVRSARVNLEAQEHSDDEGTVHKSMSQKDLSAPL</sequence>
<feature type="compositionally biased region" description="Polar residues" evidence="1">
    <location>
        <begin position="329"/>
        <end position="340"/>
    </location>
</feature>
<evidence type="ECO:0008006" key="6">
    <source>
        <dbReference type="Google" id="ProtNLM"/>
    </source>
</evidence>
<proteinExistence type="predicted"/>
<dbReference type="Proteomes" id="UP000663888">
    <property type="component" value="Unassembled WGS sequence"/>
</dbReference>
<keyword evidence="2" id="KW-0472">Membrane</keyword>
<evidence type="ECO:0000313" key="4">
    <source>
        <dbReference type="EMBL" id="CAE6468512.1"/>
    </source>
</evidence>
<evidence type="ECO:0000256" key="1">
    <source>
        <dbReference type="SAM" id="MobiDB-lite"/>
    </source>
</evidence>
<feature type="transmembrane region" description="Helical" evidence="2">
    <location>
        <begin position="164"/>
        <end position="184"/>
    </location>
</feature>
<name>A0A8H3B7Z1_9AGAM</name>
<gene>
    <name evidence="3" type="ORF">RDB_LOCUS66048</name>
    <name evidence="4" type="ORF">RDB_LOCUS78137</name>
</gene>
<evidence type="ECO:0000313" key="3">
    <source>
        <dbReference type="EMBL" id="CAE6449931.1"/>
    </source>
</evidence>
<feature type="region of interest" description="Disordered" evidence="1">
    <location>
        <begin position="315"/>
        <end position="340"/>
    </location>
</feature>
<comment type="caution">
    <text evidence="3">The sequence shown here is derived from an EMBL/GenBank/DDBJ whole genome shotgun (WGS) entry which is preliminary data.</text>
</comment>
<keyword evidence="2" id="KW-1133">Transmembrane helix</keyword>
<evidence type="ECO:0000313" key="5">
    <source>
        <dbReference type="Proteomes" id="UP000663888"/>
    </source>
</evidence>
<feature type="transmembrane region" description="Helical" evidence="2">
    <location>
        <begin position="14"/>
        <end position="33"/>
    </location>
</feature>